<evidence type="ECO:0000313" key="3">
    <source>
        <dbReference type="Proteomes" id="UP000709466"/>
    </source>
</evidence>
<name>A0ABX0VUK1_9RHOB</name>
<proteinExistence type="predicted"/>
<evidence type="ECO:0000259" key="1">
    <source>
        <dbReference type="Pfam" id="PF20078"/>
    </source>
</evidence>
<gene>
    <name evidence="2" type="ORF">HCZ30_04715</name>
</gene>
<organism evidence="2 3">
    <name type="scientific">Marivivens donghaensis</name>
    <dbReference type="NCBI Taxonomy" id="1699413"/>
    <lineage>
        <taxon>Bacteria</taxon>
        <taxon>Pseudomonadati</taxon>
        <taxon>Pseudomonadota</taxon>
        <taxon>Alphaproteobacteria</taxon>
        <taxon>Rhodobacterales</taxon>
        <taxon>Paracoccaceae</taxon>
        <taxon>Marivivens group</taxon>
        <taxon>Marivivens</taxon>
    </lineage>
</organism>
<evidence type="ECO:0000313" key="2">
    <source>
        <dbReference type="EMBL" id="NIY71736.1"/>
    </source>
</evidence>
<dbReference type="InterPro" id="IPR045524">
    <property type="entry name" value="DUF6473"/>
</dbReference>
<protein>
    <recommendedName>
        <fullName evidence="1">DUF6473 domain-containing protein</fullName>
    </recommendedName>
</protein>
<accession>A0ABX0VUK1</accession>
<sequence length="261" mass="28313">MKHELLPGGGIDYELCHYGHSRLHFRGPKREPSEPYVAFLGGSNTFGRYIDEPFPELLEANTGVACVNLGVVGASVGAFAQDPSVIDVCRGATVTVIEACNFTHLSNRFYRVHPRRNERLIHASDSLRALCPSVDFTEYTFVWQLLRAVEASGPECAEAVQQEIAEAWRARMRSLIDAVGRQVVLLCPSDFAETGSVSGNALESLRPFASSIVEIAPVEVGTRGMIVPDGQGGIAKTLMNAKGHCEAADALEPVMLRLMGQ</sequence>
<dbReference type="Pfam" id="PF20078">
    <property type="entry name" value="DUF6473"/>
    <property type="match status" value="1"/>
</dbReference>
<reference evidence="2 3" key="1">
    <citation type="submission" date="2020-03" db="EMBL/GenBank/DDBJ databases">
        <title>Bacterial isolates of synthetic phycosphere.</title>
        <authorList>
            <person name="Fu H."/>
            <person name="Moran M.A."/>
        </authorList>
    </citation>
    <scope>NUCLEOTIDE SEQUENCE [LARGE SCALE GENOMIC DNA]</scope>
    <source>
        <strain evidence="2 3">HF1</strain>
    </source>
</reference>
<comment type="caution">
    <text evidence="2">The sequence shown here is derived from an EMBL/GenBank/DDBJ whole genome shotgun (WGS) entry which is preliminary data.</text>
</comment>
<dbReference type="Proteomes" id="UP000709466">
    <property type="component" value="Unassembled WGS sequence"/>
</dbReference>
<keyword evidence="3" id="KW-1185">Reference proteome</keyword>
<feature type="domain" description="DUF6473" evidence="1">
    <location>
        <begin position="1"/>
        <end position="258"/>
    </location>
</feature>
<dbReference type="EMBL" id="JAATOP010000002">
    <property type="protein sequence ID" value="NIY71736.1"/>
    <property type="molecule type" value="Genomic_DNA"/>
</dbReference>
<dbReference type="RefSeq" id="WP_167636830.1">
    <property type="nucleotide sequence ID" value="NZ_JAATOP010000002.1"/>
</dbReference>